<dbReference type="Gene3D" id="1.25.40.20">
    <property type="entry name" value="Ankyrin repeat-containing domain"/>
    <property type="match status" value="4"/>
</dbReference>
<dbReference type="GO" id="GO:0005524">
    <property type="term" value="F:ATP binding"/>
    <property type="evidence" value="ECO:0007669"/>
    <property type="project" value="UniProtKB-UniRule"/>
</dbReference>
<dbReference type="GO" id="GO:0009966">
    <property type="term" value="P:regulation of signal transduction"/>
    <property type="evidence" value="ECO:0007669"/>
    <property type="project" value="UniProtKB-ARBA"/>
</dbReference>
<dbReference type="FunFam" id="1.25.40.20:FF:001120">
    <property type="entry name" value="Putative leucine-rich repeat serine/threonine-protein kinase 1"/>
    <property type="match status" value="1"/>
</dbReference>
<evidence type="ECO:0000256" key="15">
    <source>
        <dbReference type="ARBA" id="ARBA00023043"/>
    </source>
</evidence>
<evidence type="ECO:0000256" key="12">
    <source>
        <dbReference type="ARBA" id="ARBA00022777"/>
    </source>
</evidence>
<evidence type="ECO:0000256" key="3">
    <source>
        <dbReference type="ARBA" id="ARBA00008171"/>
    </source>
</evidence>
<dbReference type="Gene3D" id="1.10.510.10">
    <property type="entry name" value="Transferase(Phosphotransferase) domain 1"/>
    <property type="match status" value="1"/>
</dbReference>
<evidence type="ECO:0000256" key="14">
    <source>
        <dbReference type="ARBA" id="ARBA00023028"/>
    </source>
</evidence>
<dbReference type="SUPFAM" id="SSF48403">
    <property type="entry name" value="Ankyrin repeat"/>
    <property type="match status" value="2"/>
</dbReference>
<dbReference type="SMART" id="SM00364">
    <property type="entry name" value="LRR_BAC"/>
    <property type="match status" value="8"/>
</dbReference>
<dbReference type="Pfam" id="PF00023">
    <property type="entry name" value="Ank"/>
    <property type="match status" value="1"/>
</dbReference>
<dbReference type="InterPro" id="IPR003591">
    <property type="entry name" value="Leu-rich_rpt_typical-subtyp"/>
</dbReference>
<dbReference type="PROSITE" id="PS00107">
    <property type="entry name" value="PROTEIN_KINASE_ATP"/>
    <property type="match status" value="1"/>
</dbReference>
<dbReference type="SMART" id="SM00220">
    <property type="entry name" value="S_TKc"/>
    <property type="match status" value="1"/>
</dbReference>
<sequence length="2451" mass="270494">MADDDDQEGYPGELLHQAALWGNAELVEDLLNGEQVRFINATDMHGRTALHGAATNSDETCTRVLLQTGANPNMACGSRHHCKTPLHVAAELGNASTVKLLLEYGADLLALDGDGLTATDIADRAGHAQVVELLRCAADQAEQKRQETYAGLASACSSGNVEESRKLLEQLGSQAESVVNSISGGSNTLLYKACEDGHKDIVNLLLEFGADGRIHPVTQYSPLYIACYYGRKDIVRILLEHFPELIREPTMEHWLPLHAAALSGHVAILELLLSHSYPSRVQQLFVDPSGRWEYTLAFDVNAQDVTGQSALYMAACLGNQRLVDSLLRFRVWGRQVLTAEDAQQSSPRQGEAPPKTRVQSIVTRLNLASGGEPPPREVQISPLCVDLYCNQQRETALHVAVRKRHYALAAALLKAGANANLAIRDAGQGSVSSALVEACANRDSQMVDLLLRHGARDDDCRALQVAMQSEGDNERLLSKLLSLKAHKDPEYKINKKALEAIEGPLFTATLLPNVPVMVNWHGQRCLNRLADRWLVDASMSHNIKLKLNPQVREPALGAITRLDVSSNQLEDLPSCVFNLLPSLRVLTASQNKLATLPEIGPMSGPVLEELHLQDNRLDSVPGGLFRMPSLSLLDLSNNKLQTLPMELWTAPRLRDLNVSMNMLSSLPSCIPQRLRPQGEVVGQAQEPDMRPHEGPQAPAPCLRQDLHHHSVWRSSLEVVDAALEECAPSDKQSRLSSMNLSHNAFECLPPMLACCAGQMSRLNLSYNALTSMGPLGAYPVGLRHLDLSSNRLSAWPPARAPESLALCYAPEPQGRSSPKAIKPHSSASKKGWCGACPHRRHTRLENLRTLALANNQFHSLQLTLDEEQEDEDRRSLDSADPREPLSSRGRLLFPNLSMLDVSNNLLSEVPVCLSEHGAMSVLNLSGNVGISQLPPELGLLGKLWNLNLRGCSLQDRLRCMVDSRKYKTMDIVGYLKSILEDAKPYARMKLMIVGVQGIGKTSLLEQLRQEGTGSYRRKPPEHWGKRMGHKSLSLKTPKGVTLSTVGVDVGDWVYEKKGRGPNTYGPVTFRTWDFGGQREYYTTHQYFLSKRSLYLVVWRMTDGERGVKGIHQWLINIQARAPNSPVIIVGTHHDLVREALPSGYSDELQSLIRERFIHVVDADKCGLPRVLDTVEVSCRTRHNIRHLCNLIYDVVFDLRCPGSKERLLEQKIPATYLALEDVVAYLAVERRLQGKDPVLHSEQYRMLVMHELQHKFDIVFRDMAELNQATAFLHDNGVLLHYEDSTLKDLYFLDPQWLCDMLAHVVTIREINPFARNGIMRLEDLQHVFRSSQCAPADAQGYILSLLNKFEAALTWDGRTLLIPSLLPSEELLRSGLPGADVRVQVPIRSRSWGLRSKGLQGVPRPLAGLPAPHGQHPGVAVAQGDVAKPPAPTPLAADADQPCIQRLLVLSYLPSGFWARLITRILADDLVVESLRAYFPSPPDKDLLGALSSRRAEWVCWQTGLELRYLDAPLLRVREMVPHLGGAKLLAVQLKVQIEGHWSRVDTAGAVVIEVLLPCHRLKVNGTVLKPSRESTAKLLSLAVDHIDTLLEDWYPTLGTRFVHTSEGRFLVTRLVPCPQCVARVPDAEGTWRGTAHEGATGDLWQLSEKGPWGDLHLAPLSSDRNRGSSRGSSDSGVDSQSSSRKPSMEGFVDAMAGQQSESPQPPKGLPSEDVVYGFMVEECILSAYERKMVTCPDHGDLRLAKISPDMVFMDLGERFLISSDNIRRGKMLGRGAFGFVFRATMKQRGSGNFIEVAMKMLQPVDPGYGARHSDTIAYKAAWTKWQRDPLQYACKAYCTARQELSILLSLRHPHILSLVGVCCQPLSLVLHLAPKGALDALLRDHRRSGAHLPLHALQATIVQVAKALEYLHQQHIIYRDLKSENVLVWAFPAPFETGPSPVDVKLADYGISRATLPTGTKGFGGTEGFMAPEIMRYNGEEEYTDKVDCFSFGMFMYELLTLRLPFEGQDCVKDHILDGGRPLFTSREIAYPGYLLDLMVSCWAQQPRDRPSASQIVSIATAPEFTHLLDVVSLEKSESVLCAGVACLPSAQEQEMSCELWLARMGRHIDLLSCSSTGWADLKTLPIEDVTVTCLCVVNDSVWLGDSRAVVHIYGLQTYTEVSSFPLTPDCATVCALRGMLHLESVGRVALFTGGGGRLWLCHDNSLHGDALQELDAPGALSLCALQLGDNGCELWCGKAQGAIAIYPLRGSVVSGQEVVNHYEPPQDNFVVSCLCSSSEGQPTVWSYVYPGCVVYQWDCASRSILHRLDCSKLAPCSESLLSISIEEHLTPGRCQVTTMALVDTELYVGTTWGCLVVAEASTMRPITVFRPFEEEVKAILCLPPDGRRPPAPQGVAESPVPGQRPSALLATVGKGYRNLLGRYLPTGGDCLHQNMHAILWRTDPWAEP</sequence>
<evidence type="ECO:0000256" key="9">
    <source>
        <dbReference type="ARBA" id="ARBA00022679"/>
    </source>
</evidence>
<dbReference type="InterPro" id="IPR011047">
    <property type="entry name" value="Quinoprotein_ADH-like_sf"/>
</dbReference>
<dbReference type="InterPro" id="IPR001611">
    <property type="entry name" value="Leu-rich_rpt"/>
</dbReference>
<dbReference type="PANTHER" id="PTHR24198:SF169">
    <property type="entry name" value="NON-SPECIFIC SERINE_THREONINE PROTEIN KINASE"/>
    <property type="match status" value="1"/>
</dbReference>
<keyword evidence="10" id="KW-0677">Repeat</keyword>
<keyword evidence="14" id="KW-0800">Toxin</keyword>
<dbReference type="GO" id="GO:0006887">
    <property type="term" value="P:exocytosis"/>
    <property type="evidence" value="ECO:0007669"/>
    <property type="project" value="UniProtKB-KW"/>
</dbReference>
<dbReference type="InterPro" id="IPR002110">
    <property type="entry name" value="Ankyrin_rpt"/>
</dbReference>
<dbReference type="SMART" id="SM00248">
    <property type="entry name" value="ANK"/>
    <property type="match status" value="8"/>
</dbReference>
<evidence type="ECO:0000259" key="24">
    <source>
        <dbReference type="PROSITE" id="PS51424"/>
    </source>
</evidence>
<dbReference type="Pfam" id="PF12796">
    <property type="entry name" value="Ank_2"/>
    <property type="match status" value="2"/>
</dbReference>
<dbReference type="SUPFAM" id="SSF56112">
    <property type="entry name" value="Protein kinase-like (PK-like)"/>
    <property type="match status" value="1"/>
</dbReference>
<dbReference type="Gene3D" id="3.80.10.10">
    <property type="entry name" value="Ribonuclease Inhibitor"/>
    <property type="match status" value="3"/>
</dbReference>
<dbReference type="FunFam" id="1.10.510.10:FF:000749">
    <property type="entry name" value="Leucine-rich repeat kinase, isoform C"/>
    <property type="match status" value="1"/>
</dbReference>
<dbReference type="Pfam" id="PF25497">
    <property type="entry name" value="COR-B"/>
    <property type="match status" value="1"/>
</dbReference>
<evidence type="ECO:0000256" key="4">
    <source>
        <dbReference type="ARBA" id="ARBA00012513"/>
    </source>
</evidence>
<evidence type="ECO:0000256" key="19">
    <source>
        <dbReference type="ARBA" id="ARBA00048679"/>
    </source>
</evidence>
<evidence type="ECO:0000256" key="7">
    <source>
        <dbReference type="ARBA" id="ARBA00022537"/>
    </source>
</evidence>
<feature type="domain" description="Protein kinase" evidence="23">
    <location>
        <begin position="1768"/>
        <end position="2067"/>
    </location>
</feature>
<evidence type="ECO:0000256" key="16">
    <source>
        <dbReference type="ARBA" id="ARBA00023134"/>
    </source>
</evidence>
<keyword evidence="14" id="KW-0528">Neurotoxin</keyword>
<keyword evidence="14" id="KW-0638">Presynaptic neurotoxin</keyword>
<reference evidence="25" key="1">
    <citation type="journal article" date="2018" name="PLoS Negl. Trop. Dis.">
        <title>Sialome diversity of ticks revealed by RNAseq of single tick salivary glands.</title>
        <authorList>
            <person name="Perner J."/>
            <person name="Kropackova S."/>
            <person name="Kopacek P."/>
            <person name="Ribeiro J.M."/>
        </authorList>
    </citation>
    <scope>NUCLEOTIDE SEQUENCE</scope>
    <source>
        <strain evidence="25">Siblings of single egg batch collected in Ceske Budejovice</strain>
        <tissue evidence="25">Salivary glands</tissue>
    </source>
</reference>
<feature type="compositionally biased region" description="Basic and acidic residues" evidence="22">
    <location>
        <begin position="871"/>
        <end position="884"/>
    </location>
</feature>
<evidence type="ECO:0000313" key="25">
    <source>
        <dbReference type="EMBL" id="JAR92144.1"/>
    </source>
</evidence>
<dbReference type="PROSITE" id="PS50011">
    <property type="entry name" value="PROTEIN_KINASE_DOM"/>
    <property type="match status" value="1"/>
</dbReference>
<dbReference type="GO" id="GO:0044231">
    <property type="term" value="C:host cell presynaptic membrane"/>
    <property type="evidence" value="ECO:0007669"/>
    <property type="project" value="UniProtKB-KW"/>
</dbReference>
<evidence type="ECO:0000256" key="1">
    <source>
        <dbReference type="ARBA" id="ARBA00001946"/>
    </source>
</evidence>
<feature type="repeat" description="ANK" evidence="20">
    <location>
        <begin position="45"/>
        <end position="77"/>
    </location>
</feature>
<dbReference type="EC" id="2.7.11.1" evidence="4"/>
<comment type="catalytic activity">
    <reaction evidence="18">
        <text>L-threonyl-[protein] + ATP = O-phospho-L-threonyl-[protein] + ADP + H(+)</text>
        <dbReference type="Rhea" id="RHEA:46608"/>
        <dbReference type="Rhea" id="RHEA-COMP:11060"/>
        <dbReference type="Rhea" id="RHEA-COMP:11605"/>
        <dbReference type="ChEBI" id="CHEBI:15378"/>
        <dbReference type="ChEBI" id="CHEBI:30013"/>
        <dbReference type="ChEBI" id="CHEBI:30616"/>
        <dbReference type="ChEBI" id="CHEBI:61977"/>
        <dbReference type="ChEBI" id="CHEBI:456216"/>
        <dbReference type="EC" id="2.7.11.1"/>
    </reaction>
</comment>
<dbReference type="SUPFAM" id="SSF52540">
    <property type="entry name" value="P-loop containing nucleoside triphosphate hydrolases"/>
    <property type="match status" value="1"/>
</dbReference>
<dbReference type="InterPro" id="IPR027417">
    <property type="entry name" value="P-loop_NTPase"/>
</dbReference>
<comment type="subcellular location">
    <subcellularLocation>
        <location evidence="2">Target cell membrane</location>
    </subcellularLocation>
</comment>
<dbReference type="Gene3D" id="1.10.10.10">
    <property type="entry name" value="Winged helix-like DNA-binding domain superfamily/Winged helix DNA-binding domain"/>
    <property type="match status" value="1"/>
</dbReference>
<dbReference type="PANTHER" id="PTHR24198">
    <property type="entry name" value="ANKYRIN REPEAT AND PROTEIN KINASE DOMAIN-CONTAINING PROTEIN"/>
    <property type="match status" value="1"/>
</dbReference>
<keyword evidence="12 25" id="KW-0418">Kinase</keyword>
<dbReference type="FunFam" id="3.30.70.1390:FF:000004">
    <property type="entry name" value="Leucine-rich repeat kinase, isoform C"/>
    <property type="match status" value="1"/>
</dbReference>
<dbReference type="InterPro" id="IPR032171">
    <property type="entry name" value="COR-A"/>
</dbReference>
<accession>A0A147BMZ4</accession>
<evidence type="ECO:0000256" key="6">
    <source>
        <dbReference type="ARBA" id="ARBA00022527"/>
    </source>
</evidence>
<evidence type="ECO:0000256" key="11">
    <source>
        <dbReference type="ARBA" id="ARBA00022741"/>
    </source>
</evidence>
<dbReference type="Pfam" id="PF00069">
    <property type="entry name" value="Pkinase"/>
    <property type="match status" value="1"/>
</dbReference>
<dbReference type="InterPro" id="IPR017441">
    <property type="entry name" value="Protein_kinase_ATP_BS"/>
</dbReference>
<dbReference type="PROSITE" id="PS51424">
    <property type="entry name" value="ROC"/>
    <property type="match status" value="1"/>
</dbReference>
<comment type="cofactor">
    <cofactor evidence="1">
        <name>Mg(2+)</name>
        <dbReference type="ChEBI" id="CHEBI:18420"/>
    </cofactor>
</comment>
<dbReference type="Pfam" id="PF13855">
    <property type="entry name" value="LRR_8"/>
    <property type="match status" value="1"/>
</dbReference>
<name>A0A147BMZ4_IXORI</name>
<dbReference type="PROSITE" id="PS00108">
    <property type="entry name" value="PROTEIN_KINASE_ST"/>
    <property type="match status" value="1"/>
</dbReference>
<feature type="binding site" evidence="21">
    <location>
        <position position="1801"/>
    </location>
    <ligand>
        <name>ATP</name>
        <dbReference type="ChEBI" id="CHEBI:30616"/>
    </ligand>
</feature>
<dbReference type="PRINTS" id="PR00449">
    <property type="entry name" value="RASTRNSFRMNG"/>
</dbReference>
<keyword evidence="7" id="KW-0472">Membrane</keyword>
<evidence type="ECO:0000256" key="2">
    <source>
        <dbReference type="ARBA" id="ARBA00004175"/>
    </source>
</evidence>
<keyword evidence="13 21" id="KW-0067">ATP-binding</keyword>
<dbReference type="GO" id="GO:0044218">
    <property type="term" value="C:other organism cell membrane"/>
    <property type="evidence" value="ECO:0007669"/>
    <property type="project" value="UniProtKB-KW"/>
</dbReference>
<evidence type="ECO:0000256" key="5">
    <source>
        <dbReference type="ARBA" id="ARBA00022483"/>
    </source>
</evidence>
<dbReference type="SUPFAM" id="SSF50998">
    <property type="entry name" value="Quinoprotein alcohol dehydrogenase-like"/>
    <property type="match status" value="1"/>
</dbReference>
<dbReference type="InterPro" id="IPR011009">
    <property type="entry name" value="Kinase-like_dom_sf"/>
</dbReference>
<comment type="similarity">
    <text evidence="3">Belongs to the protein kinase superfamily. TKL Ser/Thr protein kinase family. ROCO subfamily.</text>
</comment>
<evidence type="ECO:0000256" key="13">
    <source>
        <dbReference type="ARBA" id="ARBA00022840"/>
    </source>
</evidence>
<evidence type="ECO:0000256" key="20">
    <source>
        <dbReference type="PROSITE-ProRule" id="PRU00023"/>
    </source>
</evidence>
<dbReference type="InterPro" id="IPR057263">
    <property type="entry name" value="COR-B"/>
</dbReference>
<organism evidence="25">
    <name type="scientific">Ixodes ricinus</name>
    <name type="common">Common tick</name>
    <name type="synonym">Acarus ricinus</name>
    <dbReference type="NCBI Taxonomy" id="34613"/>
    <lineage>
        <taxon>Eukaryota</taxon>
        <taxon>Metazoa</taxon>
        <taxon>Ecdysozoa</taxon>
        <taxon>Arthropoda</taxon>
        <taxon>Chelicerata</taxon>
        <taxon>Arachnida</taxon>
        <taxon>Acari</taxon>
        <taxon>Parasitiformes</taxon>
        <taxon>Ixodida</taxon>
        <taxon>Ixodoidea</taxon>
        <taxon>Ixodidae</taxon>
        <taxon>Ixodinae</taxon>
        <taxon>Ixodes</taxon>
    </lineage>
</organism>
<dbReference type="GO" id="GO:0005737">
    <property type="term" value="C:cytoplasm"/>
    <property type="evidence" value="ECO:0007669"/>
    <property type="project" value="UniProtKB-ARBA"/>
</dbReference>
<dbReference type="InterPro" id="IPR000719">
    <property type="entry name" value="Prot_kinase_dom"/>
</dbReference>
<feature type="region of interest" description="Disordered" evidence="22">
    <location>
        <begin position="863"/>
        <end position="884"/>
    </location>
</feature>
<dbReference type="SMART" id="SM00369">
    <property type="entry name" value="LRR_TYP"/>
    <property type="match status" value="9"/>
</dbReference>
<feature type="repeat" description="ANK" evidence="20">
    <location>
        <begin position="81"/>
        <end position="113"/>
    </location>
</feature>
<evidence type="ECO:0000256" key="18">
    <source>
        <dbReference type="ARBA" id="ARBA00047899"/>
    </source>
</evidence>
<dbReference type="InterPro" id="IPR008271">
    <property type="entry name" value="Ser/Thr_kinase_AS"/>
</dbReference>
<dbReference type="FunFam" id="3.40.50.300:FF:001518">
    <property type="entry name" value="Leucine-rich repeat kinase, isoform C"/>
    <property type="match status" value="1"/>
</dbReference>
<evidence type="ECO:0000256" key="22">
    <source>
        <dbReference type="SAM" id="MobiDB-lite"/>
    </source>
</evidence>
<keyword evidence="15 20" id="KW-0040">ANK repeat</keyword>
<dbReference type="FunFam" id="3.30.200.20:FF:000803">
    <property type="entry name" value="Probable serine/threonine-protein kinase roco4"/>
    <property type="match status" value="1"/>
</dbReference>
<dbReference type="PROSITE" id="PS50297">
    <property type="entry name" value="ANK_REP_REGION"/>
    <property type="match status" value="4"/>
</dbReference>
<dbReference type="InterPro" id="IPR032675">
    <property type="entry name" value="LRR_dom_sf"/>
</dbReference>
<evidence type="ECO:0000256" key="10">
    <source>
        <dbReference type="ARBA" id="ARBA00022737"/>
    </source>
</evidence>
<dbReference type="Pfam" id="PF16095">
    <property type="entry name" value="COR-A"/>
    <property type="match status" value="1"/>
</dbReference>
<dbReference type="SUPFAM" id="SSF52058">
    <property type="entry name" value="L domain-like"/>
    <property type="match status" value="1"/>
</dbReference>
<keyword evidence="16" id="KW-0342">GTP-binding</keyword>
<dbReference type="GO" id="GO:0004674">
    <property type="term" value="F:protein serine/threonine kinase activity"/>
    <property type="evidence" value="ECO:0007669"/>
    <property type="project" value="UniProtKB-KW"/>
</dbReference>
<dbReference type="Gene3D" id="3.30.200.20">
    <property type="entry name" value="Phosphorylase Kinase, domain 1"/>
    <property type="match status" value="1"/>
</dbReference>
<feature type="region of interest" description="Disordered" evidence="22">
    <location>
        <begin position="1657"/>
        <end position="1690"/>
    </location>
</feature>
<feature type="compositionally biased region" description="Low complexity" evidence="22">
    <location>
        <begin position="1670"/>
        <end position="1686"/>
    </location>
</feature>
<evidence type="ECO:0000256" key="21">
    <source>
        <dbReference type="PROSITE-ProRule" id="PRU10141"/>
    </source>
</evidence>
<dbReference type="GO" id="GO:0005525">
    <property type="term" value="F:GTP binding"/>
    <property type="evidence" value="ECO:0007669"/>
    <property type="project" value="UniProtKB-KW"/>
</dbReference>
<dbReference type="Gene3D" id="3.30.70.1390">
    <property type="entry name" value="ROC domain from the Parkinson's disease-associated leucine-rich repeat kinase 2"/>
    <property type="match status" value="1"/>
</dbReference>
<keyword evidence="9" id="KW-0808">Transferase</keyword>
<protein>
    <recommendedName>
        <fullName evidence="4">non-specific serine/threonine protein kinase</fullName>
        <ecNumber evidence="4">2.7.11.1</ecNumber>
    </recommendedName>
</protein>
<comment type="catalytic activity">
    <reaction evidence="19">
        <text>L-seryl-[protein] + ATP = O-phospho-L-seryl-[protein] + ADP + H(+)</text>
        <dbReference type="Rhea" id="RHEA:17989"/>
        <dbReference type="Rhea" id="RHEA-COMP:9863"/>
        <dbReference type="Rhea" id="RHEA-COMP:11604"/>
        <dbReference type="ChEBI" id="CHEBI:15378"/>
        <dbReference type="ChEBI" id="CHEBI:29999"/>
        <dbReference type="ChEBI" id="CHEBI:30616"/>
        <dbReference type="ChEBI" id="CHEBI:83421"/>
        <dbReference type="ChEBI" id="CHEBI:456216"/>
        <dbReference type="EC" id="2.7.11.1"/>
    </reaction>
</comment>
<dbReference type="EMBL" id="GEGO01003260">
    <property type="protein sequence ID" value="JAR92144.1"/>
    <property type="molecule type" value="Transcribed_RNA"/>
</dbReference>
<dbReference type="InterPro" id="IPR036388">
    <property type="entry name" value="WH-like_DNA-bd_sf"/>
</dbReference>
<keyword evidence="7" id="KW-1052">Target cell membrane</keyword>
<keyword evidence="17" id="KW-1053">Target membrane</keyword>
<feature type="repeat" description="ANK" evidence="20">
    <location>
        <begin position="392"/>
        <end position="424"/>
    </location>
</feature>
<evidence type="ECO:0000256" key="17">
    <source>
        <dbReference type="ARBA" id="ARBA00023298"/>
    </source>
</evidence>
<keyword evidence="5" id="KW-0268">Exocytosis</keyword>
<dbReference type="Gene3D" id="3.40.50.300">
    <property type="entry name" value="P-loop containing nucleotide triphosphate hydrolases"/>
    <property type="match status" value="1"/>
</dbReference>
<dbReference type="InterPro" id="IPR036770">
    <property type="entry name" value="Ankyrin_rpt-contain_sf"/>
</dbReference>
<evidence type="ECO:0000259" key="23">
    <source>
        <dbReference type="PROSITE" id="PS50011"/>
    </source>
</evidence>
<feature type="repeat" description="ANK" evidence="20">
    <location>
        <begin position="185"/>
        <end position="211"/>
    </location>
</feature>
<keyword evidence="8" id="KW-0433">Leucine-rich repeat</keyword>
<dbReference type="Pfam" id="PF08477">
    <property type="entry name" value="Roc"/>
    <property type="match status" value="1"/>
</dbReference>
<dbReference type="InterPro" id="IPR020859">
    <property type="entry name" value="ROC"/>
</dbReference>
<keyword evidence="6" id="KW-0723">Serine/threonine-protein kinase</keyword>
<proteinExistence type="inferred from homology"/>
<dbReference type="PROSITE" id="PS50088">
    <property type="entry name" value="ANK_REPEAT"/>
    <property type="match status" value="4"/>
</dbReference>
<feature type="domain" description="Roc" evidence="24">
    <location>
        <begin position="981"/>
        <end position="1198"/>
    </location>
</feature>
<evidence type="ECO:0000256" key="8">
    <source>
        <dbReference type="ARBA" id="ARBA00022614"/>
    </source>
</evidence>
<keyword evidence="11 21" id="KW-0547">Nucleotide-binding</keyword>